<dbReference type="Pfam" id="PF00501">
    <property type="entry name" value="AMP-binding"/>
    <property type="match status" value="1"/>
</dbReference>
<organism evidence="9 10">
    <name type="scientific">Chitinasiproducens palmae</name>
    <dbReference type="NCBI Taxonomy" id="1770053"/>
    <lineage>
        <taxon>Bacteria</taxon>
        <taxon>Pseudomonadati</taxon>
        <taxon>Pseudomonadota</taxon>
        <taxon>Betaproteobacteria</taxon>
        <taxon>Burkholderiales</taxon>
        <taxon>Burkholderiaceae</taxon>
        <taxon>Chitinasiproducens</taxon>
    </lineage>
</organism>
<evidence type="ECO:0000256" key="2">
    <source>
        <dbReference type="ARBA" id="ARBA00005005"/>
    </source>
</evidence>
<evidence type="ECO:0000256" key="3">
    <source>
        <dbReference type="ARBA" id="ARBA00022598"/>
    </source>
</evidence>
<dbReference type="InterPro" id="IPR025110">
    <property type="entry name" value="AMP-bd_C"/>
</dbReference>
<dbReference type="Pfam" id="PF13193">
    <property type="entry name" value="AMP-binding_C"/>
    <property type="match status" value="1"/>
</dbReference>
<keyword evidence="3" id="KW-0436">Ligase</keyword>
<evidence type="ECO:0000256" key="1">
    <source>
        <dbReference type="ARBA" id="ARBA00004170"/>
    </source>
</evidence>
<dbReference type="Gene3D" id="3.40.50.12780">
    <property type="entry name" value="N-terminal domain of ligase-like"/>
    <property type="match status" value="1"/>
</dbReference>
<evidence type="ECO:0000259" key="7">
    <source>
        <dbReference type="Pfam" id="PF00501"/>
    </source>
</evidence>
<dbReference type="OrthoDB" id="8185589at2"/>
<dbReference type="InterPro" id="IPR050237">
    <property type="entry name" value="ATP-dep_AMP-bd_enzyme"/>
</dbReference>
<dbReference type="SUPFAM" id="SSF56801">
    <property type="entry name" value="Acetyl-CoA synthetase-like"/>
    <property type="match status" value="1"/>
</dbReference>
<dbReference type="GO" id="GO:0004467">
    <property type="term" value="F:long-chain fatty acid-CoA ligase activity"/>
    <property type="evidence" value="ECO:0007669"/>
    <property type="project" value="UniProtKB-EC"/>
</dbReference>
<name>A0A1H2PRE6_9BURK</name>
<dbReference type="InterPro" id="IPR042099">
    <property type="entry name" value="ANL_N_sf"/>
</dbReference>
<keyword evidence="10" id="KW-1185">Reference proteome</keyword>
<reference evidence="10" key="1">
    <citation type="submission" date="2016-09" db="EMBL/GenBank/DDBJ databases">
        <authorList>
            <person name="Varghese N."/>
            <person name="Submissions S."/>
        </authorList>
    </citation>
    <scope>NUCLEOTIDE SEQUENCE [LARGE SCALE GENOMIC DNA]</scope>
    <source>
        <strain evidence="10">JS23</strain>
    </source>
</reference>
<evidence type="ECO:0000313" key="9">
    <source>
        <dbReference type="EMBL" id="SDV49024.1"/>
    </source>
</evidence>
<proteinExistence type="predicted"/>
<protein>
    <recommendedName>
        <fullName evidence="5">Long-chain-fatty-acid--CoA ligase</fullName>
        <ecNumber evidence="4">6.2.1.3</ecNumber>
    </recommendedName>
    <alternativeName>
        <fullName evidence="6">Long-chain acyl-CoA synthetase</fullName>
    </alternativeName>
</protein>
<evidence type="ECO:0000313" key="10">
    <source>
        <dbReference type="Proteomes" id="UP000243719"/>
    </source>
</evidence>
<dbReference type="PANTHER" id="PTHR43767:SF8">
    <property type="entry name" value="LONG-CHAIN-FATTY-ACID--COA LIGASE"/>
    <property type="match status" value="1"/>
</dbReference>
<dbReference type="InterPro" id="IPR000873">
    <property type="entry name" value="AMP-dep_synth/lig_dom"/>
</dbReference>
<sequence length="570" mass="60378">MTALLTLNGLLDAHLDAHPTRTALIDGERPVSYAEFDELAEQASGWLVSQGIQAGDRVAIWLVNRIEWLALLFGAARLGATVVAVNTRYRSLEVGHILSKSRARMLILQPRFRKIEFLSELQNVPEASLAALERVAVIDAGYDAFGKTAANTAGNTDRNAGVASEVAAAGSGAADRIPATVHGKPVVSLDLTRFATDRGARAPVSPDAPLILFTTSGTTKAPKLVVHPQHTVAGHSRRAARAYGFDQPDAVMLAALPFCGVFGLNGALAAFAGAAPVVLLDTFDGPEAARLMQRHRVTHTFGSDEMYRRLAEAAPGDAPFPSARVLGFAAFQPGVSDLASRLASRGMHLTGLYGSSEVQALFSLQRLDAPLDARIEGGGYPAAAAARVRIRDIETGALLGPGQSGEIEIAAPGNFVGYFDDPEASAEALSDDGFFRTGDIGRLREDGSFVYETRKGDAIRLAGFLVSPVEIEDRIKALEGVADAQVVSVELDGQPRPVAFVIPAPGAAIDAARLTEALRPTMAAFKVPVRVWTVDAFPVTESSNGVKIQRTRLRAMALERLAAEQAVATH</sequence>
<dbReference type="EMBL" id="FNLO01000006">
    <property type="protein sequence ID" value="SDV49024.1"/>
    <property type="molecule type" value="Genomic_DNA"/>
</dbReference>
<dbReference type="Gene3D" id="3.30.300.30">
    <property type="match status" value="1"/>
</dbReference>
<dbReference type="PANTHER" id="PTHR43767">
    <property type="entry name" value="LONG-CHAIN-FATTY-ACID--COA LIGASE"/>
    <property type="match status" value="1"/>
</dbReference>
<accession>A0A1H2PRE6</accession>
<dbReference type="InterPro" id="IPR045851">
    <property type="entry name" value="AMP-bd_C_sf"/>
</dbReference>
<gene>
    <name evidence="9" type="ORF">SAMN05216551_106267</name>
</gene>
<evidence type="ECO:0000256" key="5">
    <source>
        <dbReference type="ARBA" id="ARBA00039545"/>
    </source>
</evidence>
<evidence type="ECO:0000256" key="4">
    <source>
        <dbReference type="ARBA" id="ARBA00026121"/>
    </source>
</evidence>
<evidence type="ECO:0000256" key="6">
    <source>
        <dbReference type="ARBA" id="ARBA00042773"/>
    </source>
</evidence>
<comment type="pathway">
    <text evidence="2">Lipid metabolism; fatty acid beta-oxidation.</text>
</comment>
<dbReference type="GO" id="GO:0016020">
    <property type="term" value="C:membrane"/>
    <property type="evidence" value="ECO:0007669"/>
    <property type="project" value="UniProtKB-SubCell"/>
</dbReference>
<dbReference type="Gene3D" id="3.40.50.980">
    <property type="match status" value="1"/>
</dbReference>
<dbReference type="AlphaFoldDB" id="A0A1H2PRE6"/>
<feature type="domain" description="AMP-dependent synthetase/ligase" evidence="7">
    <location>
        <begin position="13"/>
        <end position="419"/>
    </location>
</feature>
<dbReference type="CDD" id="cd04433">
    <property type="entry name" value="AFD_class_I"/>
    <property type="match status" value="1"/>
</dbReference>
<dbReference type="EC" id="6.2.1.3" evidence="4"/>
<dbReference type="Proteomes" id="UP000243719">
    <property type="component" value="Unassembled WGS sequence"/>
</dbReference>
<dbReference type="STRING" id="1770053.SAMN05216551_106267"/>
<dbReference type="NCBIfam" id="NF004814">
    <property type="entry name" value="PRK06164.1"/>
    <property type="match status" value="1"/>
</dbReference>
<dbReference type="RefSeq" id="WP_091908514.1">
    <property type="nucleotide sequence ID" value="NZ_FNLO01000006.1"/>
</dbReference>
<feature type="domain" description="AMP-binding enzyme C-terminal" evidence="8">
    <location>
        <begin position="470"/>
        <end position="542"/>
    </location>
</feature>
<comment type="subcellular location">
    <subcellularLocation>
        <location evidence="1">Membrane</location>
        <topology evidence="1">Peripheral membrane protein</topology>
    </subcellularLocation>
</comment>
<evidence type="ECO:0000259" key="8">
    <source>
        <dbReference type="Pfam" id="PF13193"/>
    </source>
</evidence>